<protein>
    <submittedName>
        <fullName evidence="2">SMI1 / KNR4 family (SUKH-1)</fullName>
    </submittedName>
</protein>
<dbReference type="InterPro" id="IPR037883">
    <property type="entry name" value="Knr4/Smi1-like_sf"/>
</dbReference>
<reference evidence="2 3" key="1">
    <citation type="submission" date="2016-11" db="EMBL/GenBank/DDBJ databases">
        <authorList>
            <person name="Jaros S."/>
            <person name="Januszkiewicz K."/>
            <person name="Wedrychowicz H."/>
        </authorList>
    </citation>
    <scope>NUCLEOTIDE SEQUENCE [LARGE SCALE GENOMIC DNA]</scope>
    <source>
        <strain evidence="2 3">DSM 21864</strain>
    </source>
</reference>
<dbReference type="STRING" id="1121298.SAMN05444401_0570"/>
<dbReference type="EMBL" id="FQZO01000001">
    <property type="protein sequence ID" value="SHI41508.1"/>
    <property type="molecule type" value="Genomic_DNA"/>
</dbReference>
<evidence type="ECO:0000313" key="2">
    <source>
        <dbReference type="EMBL" id="SHI41508.1"/>
    </source>
</evidence>
<gene>
    <name evidence="2" type="ORF">SAMN05444401_0570</name>
</gene>
<dbReference type="AlphaFoldDB" id="A0A1M6AYW2"/>
<dbReference type="Gene3D" id="3.40.1580.10">
    <property type="entry name" value="SMI1/KNR4-like"/>
    <property type="match status" value="1"/>
</dbReference>
<dbReference type="Pfam" id="PF09346">
    <property type="entry name" value="SMI1_KNR4"/>
    <property type="match status" value="1"/>
</dbReference>
<evidence type="ECO:0000313" key="3">
    <source>
        <dbReference type="Proteomes" id="UP000184080"/>
    </source>
</evidence>
<proteinExistence type="predicted"/>
<name>A0A1M6AYW2_9CLOT</name>
<feature type="domain" description="Knr4/Smi1-like" evidence="1">
    <location>
        <begin position="31"/>
        <end position="145"/>
    </location>
</feature>
<sequence>MDIKEIIKKVSSLQNCTVYQPSGMISLPNGLEAPDDLVEFYKICGGISLFEGAPYAVKIVTPEEFISANPVIIGEEIINAEIEKGTYDNEISKDWFIIADLYNSDYIVIDLNKERLGQCYKAFWDSYPEVGSTTIIAKSFTELLMQLVENRGEYWYFLKDDYISYGDAYDGIDTE</sequence>
<dbReference type="InterPro" id="IPR018958">
    <property type="entry name" value="Knr4/Smi1-like_dom"/>
</dbReference>
<keyword evidence="3" id="KW-1185">Reference proteome</keyword>
<dbReference type="OrthoDB" id="3375677at2"/>
<accession>A0A1M6AYW2</accession>
<dbReference type="Proteomes" id="UP000184080">
    <property type="component" value="Unassembled WGS sequence"/>
</dbReference>
<dbReference type="SUPFAM" id="SSF160631">
    <property type="entry name" value="SMI1/KNR4-like"/>
    <property type="match status" value="1"/>
</dbReference>
<dbReference type="RefSeq" id="WP_073003690.1">
    <property type="nucleotide sequence ID" value="NZ_FQZO01000001.1"/>
</dbReference>
<evidence type="ECO:0000259" key="1">
    <source>
        <dbReference type="Pfam" id="PF09346"/>
    </source>
</evidence>
<organism evidence="2 3">
    <name type="scientific">Clostridium amylolyticum</name>
    <dbReference type="NCBI Taxonomy" id="1121298"/>
    <lineage>
        <taxon>Bacteria</taxon>
        <taxon>Bacillati</taxon>
        <taxon>Bacillota</taxon>
        <taxon>Clostridia</taxon>
        <taxon>Eubacteriales</taxon>
        <taxon>Clostridiaceae</taxon>
        <taxon>Clostridium</taxon>
    </lineage>
</organism>